<dbReference type="NCBIfam" id="NF047752">
    <property type="entry name" value="MntA_antitoxin"/>
    <property type="match status" value="1"/>
</dbReference>
<dbReference type="InterPro" id="IPR052930">
    <property type="entry name" value="TA_antitoxin_MntA"/>
</dbReference>
<organism evidence="2 3">
    <name type="scientific">Pseudogracilibacillus auburnensis</name>
    <dbReference type="NCBI Taxonomy" id="1494959"/>
    <lineage>
        <taxon>Bacteria</taxon>
        <taxon>Bacillati</taxon>
        <taxon>Bacillota</taxon>
        <taxon>Bacilli</taxon>
        <taxon>Bacillales</taxon>
        <taxon>Bacillaceae</taxon>
        <taxon>Pseudogracilibacillus</taxon>
    </lineage>
</organism>
<protein>
    <submittedName>
        <fullName evidence="2">Nucleotidyltransferase-like protein</fullName>
    </submittedName>
</protein>
<dbReference type="RefSeq" id="WP_244916556.1">
    <property type="nucleotide sequence ID" value="NZ_QJJQ01000013.1"/>
</dbReference>
<dbReference type="PANTHER" id="PTHR43852">
    <property type="entry name" value="NUCLEOTIDYLTRANSFERASE"/>
    <property type="match status" value="1"/>
</dbReference>
<dbReference type="PANTHER" id="PTHR43852:SF2">
    <property type="entry name" value="PROTEIN ADENYLYLTRANSFERASE MNTA"/>
    <property type="match status" value="1"/>
</dbReference>
<dbReference type="CDD" id="cd05403">
    <property type="entry name" value="NT_KNTase_like"/>
    <property type="match status" value="1"/>
</dbReference>
<reference evidence="2 3" key="1">
    <citation type="submission" date="2018-05" db="EMBL/GenBank/DDBJ databases">
        <title>Genomic Encyclopedia of Type Strains, Phase IV (KMG-IV): sequencing the most valuable type-strain genomes for metagenomic binning, comparative biology and taxonomic classification.</title>
        <authorList>
            <person name="Goeker M."/>
        </authorList>
    </citation>
    <scope>NUCLEOTIDE SEQUENCE [LARGE SCALE GENOMIC DNA]</scope>
    <source>
        <strain evidence="2 3">DSM 28556</strain>
    </source>
</reference>
<keyword evidence="2" id="KW-0808">Transferase</keyword>
<name>A0A2V3VVL1_9BACI</name>
<evidence type="ECO:0000313" key="3">
    <source>
        <dbReference type="Proteomes" id="UP000247978"/>
    </source>
</evidence>
<dbReference type="InterPro" id="IPR043519">
    <property type="entry name" value="NT_sf"/>
</dbReference>
<sequence length="135" mass="15798">MIRKNWKEVVENTLSNVIDPDFILIFGSYAKGSERVGSDLDIAYFSHNKLSDYDRFLIAQQLAEQLKTEVDLVNIKTIDTVFAAQIFFTGKLISCKDRNEFNKQRMKALSMYVTLNEQRKKIIEQVDERGYIYEE</sequence>
<dbReference type="Proteomes" id="UP000247978">
    <property type="component" value="Unassembled WGS sequence"/>
</dbReference>
<evidence type="ECO:0000313" key="2">
    <source>
        <dbReference type="EMBL" id="PXW84788.1"/>
    </source>
</evidence>
<dbReference type="GO" id="GO:0016740">
    <property type="term" value="F:transferase activity"/>
    <property type="evidence" value="ECO:0007669"/>
    <property type="project" value="UniProtKB-KW"/>
</dbReference>
<feature type="domain" description="Polymerase beta nucleotidyltransferase" evidence="1">
    <location>
        <begin position="10"/>
        <end position="98"/>
    </location>
</feature>
<dbReference type="InterPro" id="IPR041633">
    <property type="entry name" value="Polbeta"/>
</dbReference>
<gene>
    <name evidence="2" type="ORF">DFR56_11332</name>
</gene>
<proteinExistence type="predicted"/>
<dbReference type="Gene3D" id="3.30.460.10">
    <property type="entry name" value="Beta Polymerase, domain 2"/>
    <property type="match status" value="1"/>
</dbReference>
<accession>A0A2V3VVL1</accession>
<dbReference type="SUPFAM" id="SSF81301">
    <property type="entry name" value="Nucleotidyltransferase"/>
    <property type="match status" value="1"/>
</dbReference>
<dbReference type="AlphaFoldDB" id="A0A2V3VVL1"/>
<comment type="caution">
    <text evidence="2">The sequence shown here is derived from an EMBL/GenBank/DDBJ whole genome shotgun (WGS) entry which is preliminary data.</text>
</comment>
<evidence type="ECO:0000259" key="1">
    <source>
        <dbReference type="Pfam" id="PF18765"/>
    </source>
</evidence>
<dbReference type="EMBL" id="QJJQ01000013">
    <property type="protein sequence ID" value="PXW84788.1"/>
    <property type="molecule type" value="Genomic_DNA"/>
</dbReference>
<dbReference type="Pfam" id="PF18765">
    <property type="entry name" value="Polbeta"/>
    <property type="match status" value="1"/>
</dbReference>
<keyword evidence="3" id="KW-1185">Reference proteome</keyword>